<sequence length="923" mass="106398">MSSRPKWHQVESNASRSSESKMDVPEKAYLFEKTEKNTKNTLIYIRPGLIKRLNEFISKTHPFSWIFCIFLFIIMTHFFYIQVSWFIAGFILCMIYHMKIPYMELPEMYELNTRRLGNDSSDFFHAQERLVSLSPMIASSLSLLFDNLIKSCVLDWYFPLSKDIAFPRACRILFDHFFLSLYQHLTSKSPYDIMMLVFIQCSNTIIVALRELRSALAFSGDDHSIISVVTAYIAQNPGSALSRLLDQTFQRERLRFESENMIRFLCKKEDLDYQTFQRERLRFESENMIRFLCKKEDLDCSVLKTLMREMLTVQVFENIVDICSSSKFINEWIIYLYSAEKMREMDEEQSQEKSETQIAIEKAMEDAAEMTRLLQDKTENQDSPLSEKSSPIMFNGILTPEKKEYFRRSSITCFVSPMRSRTSSPDGRHHFKPFGHSKSGSPDRSRLNVYDLKEVKSSTNTSQDVFSEKDISNVSKDNLFQAGISLSYVNSELSPKKIIKSKWSISFLIIVEPYGGQMPGWVIIKKYSEFETLHEVLRRLAAVSGLHSFTKELPHWKNTSYEDLRISLENYLRKALKSRDLSDCHAMKSFFDKQSKSDLFSFSGKRKSWQQLRTVSDGVRDVIKAPATGGRAIINALGAVGRKAFLDIPDNIFESEAENPSTDGLDDSPLVNSDNLFFNTSKDNEKPFPCHSSFQFQTEERKESIKSSTVSPDTLLDNGALDLTSRTPETCSEELLLEPDKNGVDFNDKKESFTHEKSDSFPAKGFSNSDVQLFININFCILSEFYSLSPKTWSIRRSLLGILRSLLLRNGGTYVEVVKETIEEKVTNFLSNEKWISEKINEIIMKIWSLNPTENVEKDSEKLMLEAKRLFLHKTIPDTLKSLVGGAATKESLEIIFDSLQEKEFMRGILSSILSDILQVIFQ</sequence>
<reference evidence="1 2" key="1">
    <citation type="journal article" date="2021" name="Commun. Biol.">
        <title>Genomic insights into the host specific adaptation of the Pneumocystis genus.</title>
        <authorList>
            <person name="Cisse O.H."/>
            <person name="Ma L."/>
            <person name="Dekker J.P."/>
            <person name="Khil P.P."/>
            <person name="Youn J.-H."/>
            <person name="Brenchley J.M."/>
            <person name="Blair R."/>
            <person name="Pahar B."/>
            <person name="Chabe M."/>
            <person name="Van Rompay K.K.A."/>
            <person name="Keesler R."/>
            <person name="Sukura A."/>
            <person name="Hirsch V."/>
            <person name="Kutty G."/>
            <person name="Liu Y."/>
            <person name="Peng L."/>
            <person name="Chen J."/>
            <person name="Song J."/>
            <person name="Weissenbacher-Lang C."/>
            <person name="Xu J."/>
            <person name="Upham N.S."/>
            <person name="Stajich J.E."/>
            <person name="Cuomo C.A."/>
            <person name="Cushion M.T."/>
            <person name="Kovacs J.A."/>
        </authorList>
    </citation>
    <scope>NUCLEOTIDE SEQUENCE [LARGE SCALE GENOMIC DNA]</scope>
    <source>
        <strain evidence="1 2">RABM</strain>
    </source>
</reference>
<comment type="caution">
    <text evidence="1">The sequence shown here is derived from an EMBL/GenBank/DDBJ whole genome shotgun (WGS) entry which is preliminary data.</text>
</comment>
<evidence type="ECO:0000313" key="2">
    <source>
        <dbReference type="Proteomes" id="UP000768646"/>
    </source>
</evidence>
<accession>A0ACB7CCW3</accession>
<organism evidence="1 2">
    <name type="scientific">Pneumocystis oryctolagi</name>
    <dbReference type="NCBI Taxonomy" id="42067"/>
    <lineage>
        <taxon>Eukaryota</taxon>
        <taxon>Fungi</taxon>
        <taxon>Dikarya</taxon>
        <taxon>Ascomycota</taxon>
        <taxon>Taphrinomycotina</taxon>
        <taxon>Pneumocystomycetes</taxon>
        <taxon>Pneumocystaceae</taxon>
        <taxon>Pneumocystis</taxon>
    </lineage>
</organism>
<proteinExistence type="predicted"/>
<gene>
    <name evidence="1" type="ORF">PORY_001831</name>
</gene>
<dbReference type="EMBL" id="JABTEG010000006">
    <property type="protein sequence ID" value="KAG4304778.1"/>
    <property type="molecule type" value="Genomic_DNA"/>
</dbReference>
<name>A0ACB7CCW3_9ASCO</name>
<evidence type="ECO:0000313" key="1">
    <source>
        <dbReference type="EMBL" id="KAG4304778.1"/>
    </source>
</evidence>
<dbReference type="Proteomes" id="UP000768646">
    <property type="component" value="Unassembled WGS sequence"/>
</dbReference>
<keyword evidence="2" id="KW-1185">Reference proteome</keyword>
<protein>
    <submittedName>
        <fullName evidence="1">Uncharacterized protein</fullName>
    </submittedName>
</protein>